<keyword evidence="1" id="KW-0472">Membrane</keyword>
<reference evidence="4" key="1">
    <citation type="submission" date="2011-03" db="EMBL/GenBank/DDBJ databases">
        <title>Version 3 of the genome sequence of Otolemur garnettii (Bushbaby).</title>
        <authorList>
            <consortium name="The Broad Institute Genome Sequencing Platform"/>
            <person name="Di Palma F."/>
            <person name="Johnson J."/>
            <person name="Lander E.S."/>
            <person name="Lindblad-Toh K."/>
            <person name="Jaffe D.B."/>
            <person name="Gnerre S."/>
            <person name="MacCallum I."/>
            <person name="Przybylski D."/>
            <person name="Ribeiro F.J."/>
            <person name="Burton J.N."/>
            <person name="Walker B.J."/>
            <person name="Sharpe T."/>
            <person name="Hall G."/>
        </authorList>
    </citation>
    <scope>NUCLEOTIDE SEQUENCE [LARGE SCALE GENOMIC DNA]</scope>
</reference>
<dbReference type="InterPro" id="IPR038359">
    <property type="entry name" value="Connexin_N_sf"/>
</dbReference>
<feature type="transmembrane region" description="Helical" evidence="1">
    <location>
        <begin position="82"/>
        <end position="103"/>
    </location>
</feature>
<keyword evidence="1" id="KW-0812">Transmembrane</keyword>
<organism evidence="3 4">
    <name type="scientific">Otolemur garnettii</name>
    <name type="common">Small-eared galago</name>
    <name type="synonym">Garnett's greater bushbaby</name>
    <dbReference type="NCBI Taxonomy" id="30611"/>
    <lineage>
        <taxon>Eukaryota</taxon>
        <taxon>Metazoa</taxon>
        <taxon>Chordata</taxon>
        <taxon>Craniata</taxon>
        <taxon>Vertebrata</taxon>
        <taxon>Euteleostomi</taxon>
        <taxon>Mammalia</taxon>
        <taxon>Eutheria</taxon>
        <taxon>Euarchontoglires</taxon>
        <taxon>Primates</taxon>
        <taxon>Strepsirrhini</taxon>
        <taxon>Lorisiformes</taxon>
        <taxon>Galagidae</taxon>
        <taxon>Otolemur</taxon>
    </lineage>
</organism>
<dbReference type="GeneTree" id="ENSGT00600000085580"/>
<protein>
    <recommendedName>
        <fullName evidence="2">Connexin N-terminal domain-containing protein</fullName>
    </recommendedName>
</protein>
<feature type="transmembrane region" description="Helical" evidence="1">
    <location>
        <begin position="209"/>
        <end position="231"/>
    </location>
</feature>
<dbReference type="Ensembl" id="ENSOGAT00000026182.1">
    <property type="protein sequence ID" value="ENSOGAP00000022369.1"/>
    <property type="gene ID" value="ENSOGAG00000025628.1"/>
</dbReference>
<dbReference type="OMA" id="CRSLWFG"/>
<evidence type="ECO:0000313" key="4">
    <source>
        <dbReference type="Proteomes" id="UP000005225"/>
    </source>
</evidence>
<dbReference type="Pfam" id="PF00029">
    <property type="entry name" value="Connexin"/>
    <property type="match status" value="1"/>
</dbReference>
<keyword evidence="4" id="KW-1185">Reference proteome</keyword>
<keyword evidence="1" id="KW-1133">Transmembrane helix</keyword>
<dbReference type="eggNOG" id="ENOG502S27Y">
    <property type="taxonomic scope" value="Eukaryota"/>
</dbReference>
<reference evidence="3" key="2">
    <citation type="submission" date="2025-08" db="UniProtKB">
        <authorList>
            <consortium name="Ensembl"/>
        </authorList>
    </citation>
    <scope>IDENTIFICATION</scope>
</reference>
<dbReference type="InterPro" id="IPR013092">
    <property type="entry name" value="Connexin_N"/>
</dbReference>
<dbReference type="HOGENOM" id="CLU_104008_0_0_1"/>
<feature type="transmembrane region" description="Helical" evidence="1">
    <location>
        <begin position="150"/>
        <end position="171"/>
    </location>
</feature>
<dbReference type="EMBL" id="AAQR03120233">
    <property type="status" value="NOT_ANNOTATED_CDS"/>
    <property type="molecule type" value="Genomic_DNA"/>
</dbReference>
<dbReference type="Gene3D" id="1.20.1440.80">
    <property type="entry name" value="Gap junction channel protein cysteine-rich domain"/>
    <property type="match status" value="1"/>
</dbReference>
<proteinExistence type="predicted"/>
<accession>H0Y1X6</accession>
<feature type="transmembrane region" description="Helical" evidence="1">
    <location>
        <begin position="27"/>
        <end position="44"/>
    </location>
</feature>
<evidence type="ECO:0000259" key="2">
    <source>
        <dbReference type="Pfam" id="PF00029"/>
    </source>
</evidence>
<dbReference type="InParanoid" id="H0Y1X6"/>
<name>H0Y1X6_OTOGA</name>
<evidence type="ECO:0000313" key="3">
    <source>
        <dbReference type="Ensembl" id="ENSOGAP00000022369.1"/>
    </source>
</evidence>
<dbReference type="STRING" id="30611.ENSOGAP00000022369"/>
<sequence length="238" mass="27284">MAAAAVAGLIPVLHSLAGDKSSYYIGRQLWFGLIALYGVVVYVVRMPWAQIHEDFWCHGNITYPCLIECFEKSFRNPVTGTWYFFFFIFTTLFFLMEFLLAQIRHKQVKVKSVDLAVGDAEEGSLVGIQEHIIATKKKSILNFHQEKMLLALYLMYFLLQVGAQCVFLFFLTFQHLPLVKQAIISCTTSDCPGPYLCLIRATMEKRMSIYTLITLSILIILFCTGFFVYSIHHYLLKG</sequence>
<feature type="domain" description="Connexin N-terminal" evidence="2">
    <location>
        <begin position="20"/>
        <end position="229"/>
    </location>
</feature>
<evidence type="ECO:0000256" key="1">
    <source>
        <dbReference type="SAM" id="Phobius"/>
    </source>
</evidence>
<dbReference type="Proteomes" id="UP000005225">
    <property type="component" value="Unassembled WGS sequence"/>
</dbReference>
<dbReference type="AlphaFoldDB" id="H0Y1X6"/>
<reference evidence="3" key="3">
    <citation type="submission" date="2025-09" db="UniProtKB">
        <authorList>
            <consortium name="Ensembl"/>
        </authorList>
    </citation>
    <scope>IDENTIFICATION</scope>
</reference>